<feature type="region of interest" description="Disordered" evidence="1">
    <location>
        <begin position="78"/>
        <end position="112"/>
    </location>
</feature>
<organism evidence="2 3">
    <name type="scientific">Nesidiocoris tenuis</name>
    <dbReference type="NCBI Taxonomy" id="355587"/>
    <lineage>
        <taxon>Eukaryota</taxon>
        <taxon>Metazoa</taxon>
        <taxon>Ecdysozoa</taxon>
        <taxon>Arthropoda</taxon>
        <taxon>Hexapoda</taxon>
        <taxon>Insecta</taxon>
        <taxon>Pterygota</taxon>
        <taxon>Neoptera</taxon>
        <taxon>Paraneoptera</taxon>
        <taxon>Hemiptera</taxon>
        <taxon>Heteroptera</taxon>
        <taxon>Panheteroptera</taxon>
        <taxon>Cimicomorpha</taxon>
        <taxon>Miridae</taxon>
        <taxon>Dicyphina</taxon>
        <taxon>Nesidiocoris</taxon>
    </lineage>
</organism>
<gene>
    <name evidence="2" type="ORF">NTEN_LOCUS11226</name>
</gene>
<feature type="non-terminal residue" evidence="2">
    <location>
        <position position="1"/>
    </location>
</feature>
<keyword evidence="3" id="KW-1185">Reference proteome</keyword>
<dbReference type="AlphaFoldDB" id="A0A6H5GX06"/>
<reference evidence="2 3" key="1">
    <citation type="submission" date="2020-02" db="EMBL/GenBank/DDBJ databases">
        <authorList>
            <person name="Ferguson B K."/>
        </authorList>
    </citation>
    <scope>NUCLEOTIDE SEQUENCE [LARGE SCALE GENOMIC DNA]</scope>
</reference>
<dbReference type="EMBL" id="CADCXU010016598">
    <property type="protein sequence ID" value="CAB0005749.1"/>
    <property type="molecule type" value="Genomic_DNA"/>
</dbReference>
<evidence type="ECO:0000313" key="2">
    <source>
        <dbReference type="EMBL" id="CAB0005749.1"/>
    </source>
</evidence>
<evidence type="ECO:0000313" key="3">
    <source>
        <dbReference type="Proteomes" id="UP000479000"/>
    </source>
</evidence>
<sequence>HRRSHLRRVRHRLLAAPGTHYRPAYKRTGARSTTIRFCMNIDPKRVFTFDGFSPQKNVEKARSFDALLDNAVRKKRISTMQSRLLRPERDRSSNAADATRTGQSNQAQSGGTCNIAHLQPIRHFGIRSSMDLEHGQLHVLSPIWGSNGPHQSPMNKELFHHLVNHGKRHRRFEFPAGYQTPNPDRAVFNNDHQSQIMNSFLHVSRDSHE</sequence>
<feature type="compositionally biased region" description="Polar residues" evidence="1">
    <location>
        <begin position="93"/>
        <end position="112"/>
    </location>
</feature>
<name>A0A6H5GX06_9HEMI</name>
<evidence type="ECO:0000256" key="1">
    <source>
        <dbReference type="SAM" id="MobiDB-lite"/>
    </source>
</evidence>
<accession>A0A6H5GX06</accession>
<protein>
    <submittedName>
        <fullName evidence="2">Uncharacterized protein</fullName>
    </submittedName>
</protein>
<proteinExistence type="predicted"/>
<dbReference type="Proteomes" id="UP000479000">
    <property type="component" value="Unassembled WGS sequence"/>
</dbReference>